<dbReference type="Pfam" id="PF06468">
    <property type="entry name" value="Spond_N"/>
    <property type="match status" value="1"/>
</dbReference>
<dbReference type="GO" id="GO:0031012">
    <property type="term" value="C:extracellular matrix"/>
    <property type="evidence" value="ECO:0007669"/>
    <property type="project" value="TreeGrafter"/>
</dbReference>
<evidence type="ECO:0000313" key="6">
    <source>
        <dbReference type="Proteomes" id="UP000307706"/>
    </source>
</evidence>
<dbReference type="Proteomes" id="UP000307706">
    <property type="component" value="Unassembled WGS sequence"/>
</dbReference>
<reference evidence="5 6" key="1">
    <citation type="submission" date="2017-12" db="EMBL/GenBank/DDBJ databases">
        <authorList>
            <person name="Paulsen S."/>
            <person name="Gram L.K."/>
        </authorList>
    </citation>
    <scope>NUCLEOTIDE SEQUENCE [LARGE SCALE GENOMIC DNA]</scope>
    <source>
        <strain evidence="4 6">S2231</strain>
        <strain evidence="3 5">S2233</strain>
    </source>
</reference>
<dbReference type="InterPro" id="IPR009465">
    <property type="entry name" value="Spondin_N"/>
</dbReference>
<proteinExistence type="predicted"/>
<evidence type="ECO:0000256" key="1">
    <source>
        <dbReference type="SAM" id="SignalP"/>
    </source>
</evidence>
<gene>
    <name evidence="4" type="ORF">CWB96_19875</name>
    <name evidence="3" type="ORF">CWB97_00395</name>
</gene>
<dbReference type="PANTHER" id="PTHR11311:SF33">
    <property type="entry name" value="MINDIN1"/>
    <property type="match status" value="1"/>
</dbReference>
<reference evidence="4" key="3">
    <citation type="submission" date="2019-09" db="EMBL/GenBank/DDBJ databases">
        <title>Co-occurence of chitin degradation, pigmentation and bioactivity in marine Pseudoalteromonas.</title>
        <authorList>
            <person name="Sonnenschein E.C."/>
            <person name="Bech P.K."/>
        </authorList>
    </citation>
    <scope>NUCLEOTIDE SEQUENCE</scope>
    <source>
        <strain evidence="4">S2231</strain>
        <strain evidence="3 5">S2233</strain>
    </source>
</reference>
<dbReference type="InterPro" id="IPR038678">
    <property type="entry name" value="Spondin_N_sf"/>
</dbReference>
<evidence type="ECO:0000259" key="2">
    <source>
        <dbReference type="PROSITE" id="PS51020"/>
    </source>
</evidence>
<keyword evidence="4" id="KW-0648">Protein biosynthesis</keyword>
<dbReference type="GO" id="GO:0003746">
    <property type="term" value="F:translation elongation factor activity"/>
    <property type="evidence" value="ECO:0007669"/>
    <property type="project" value="UniProtKB-KW"/>
</dbReference>
<accession>A0A5S3XJ73</accession>
<sequence length="247" mass="26616">MNRVIKSAVLYISLFLVACGGSSNTEQQPTTNSPATPVLSEITTPATSVVYQLTFTRSWQNSNFPTNFPNNSHFSPVVGLTHSQPNALFELDALASEGVINMAETGSKTALKNEISTIQNEGGSNYLIDEGGISGNATSVTMTFEASQTFSLLTLVSMVAPSPDWFVAVNSLPLFNNNTWLQNQTIQLKVYDAGSDSGRHFSSANLATTPPEKITLLTSERADSDFDLGVHFTTNAHIGFIEITLLE</sequence>
<reference evidence="6" key="2">
    <citation type="submission" date="2019-06" db="EMBL/GenBank/DDBJ databases">
        <title>Co-occurence of chitin degradation, pigmentation and bioactivity in marine Pseudoalteromonas.</title>
        <authorList>
            <person name="Sonnenschein E.C."/>
            <person name="Bech P.K."/>
        </authorList>
    </citation>
    <scope>NUCLEOTIDE SEQUENCE [LARGE SCALE GENOMIC DNA]</scope>
    <source>
        <strain evidence="6">S2231</strain>
    </source>
</reference>
<dbReference type="PROSITE" id="PS51257">
    <property type="entry name" value="PROKAR_LIPOPROTEIN"/>
    <property type="match status" value="1"/>
</dbReference>
<keyword evidence="1" id="KW-0732">Signal</keyword>
<evidence type="ECO:0000313" key="4">
    <source>
        <dbReference type="EMBL" id="TMP54093.1"/>
    </source>
</evidence>
<evidence type="ECO:0000313" key="3">
    <source>
        <dbReference type="EMBL" id="TMP47138.1"/>
    </source>
</evidence>
<feature type="signal peptide" evidence="1">
    <location>
        <begin position="1"/>
        <end position="18"/>
    </location>
</feature>
<feature type="chain" id="PRO_5024462111" evidence="1">
    <location>
        <begin position="19"/>
        <end position="247"/>
    </location>
</feature>
<name>A0A5S3XJ73_9GAMM</name>
<dbReference type="Gene3D" id="2.60.40.2130">
    <property type="entry name" value="F-spondin domain"/>
    <property type="match status" value="1"/>
</dbReference>
<dbReference type="PROSITE" id="PS51020">
    <property type="entry name" value="SPONDIN"/>
    <property type="match status" value="1"/>
</dbReference>
<dbReference type="GO" id="GO:0007155">
    <property type="term" value="P:cell adhesion"/>
    <property type="evidence" value="ECO:0007669"/>
    <property type="project" value="TreeGrafter"/>
</dbReference>
<evidence type="ECO:0000313" key="5">
    <source>
        <dbReference type="Proteomes" id="UP000305730"/>
    </source>
</evidence>
<organism evidence="4 6">
    <name type="scientific">Pseudoalteromonas citrea</name>
    <dbReference type="NCBI Taxonomy" id="43655"/>
    <lineage>
        <taxon>Bacteria</taxon>
        <taxon>Pseudomonadati</taxon>
        <taxon>Pseudomonadota</taxon>
        <taxon>Gammaproteobacteria</taxon>
        <taxon>Alteromonadales</taxon>
        <taxon>Pseudoalteromonadaceae</taxon>
        <taxon>Pseudoalteromonas</taxon>
    </lineage>
</organism>
<keyword evidence="4" id="KW-0251">Elongation factor</keyword>
<comment type="caution">
    <text evidence="4">The sequence shown here is derived from an EMBL/GenBank/DDBJ whole genome shotgun (WGS) entry which is preliminary data.</text>
</comment>
<dbReference type="Proteomes" id="UP000305730">
    <property type="component" value="Unassembled WGS sequence"/>
</dbReference>
<dbReference type="EMBL" id="PNCL01000133">
    <property type="protein sequence ID" value="TMP54093.1"/>
    <property type="molecule type" value="Genomic_DNA"/>
</dbReference>
<keyword evidence="5" id="KW-1185">Reference proteome</keyword>
<dbReference type="NCBIfam" id="NF038123">
    <property type="entry name" value="NF038123_dom"/>
    <property type="match status" value="1"/>
</dbReference>
<dbReference type="AlphaFoldDB" id="A0A5S3XJ73"/>
<protein>
    <submittedName>
        <fullName evidence="4">Elongation factor Ts</fullName>
    </submittedName>
</protein>
<feature type="domain" description="Spondin" evidence="2">
    <location>
        <begin position="39"/>
        <end position="225"/>
    </location>
</feature>
<dbReference type="PANTHER" id="PTHR11311">
    <property type="entry name" value="SPONDIN"/>
    <property type="match status" value="1"/>
</dbReference>
<dbReference type="OrthoDB" id="8478811at2"/>
<dbReference type="EMBL" id="PNCK01000004">
    <property type="protein sequence ID" value="TMP47138.1"/>
    <property type="molecule type" value="Genomic_DNA"/>
</dbReference>
<dbReference type="InterPro" id="IPR051418">
    <property type="entry name" value="Spondin/Thrombospondin_T1"/>
</dbReference>
<dbReference type="RefSeq" id="WP_138594138.1">
    <property type="nucleotide sequence ID" value="NZ_PNCK01000004.1"/>
</dbReference>